<dbReference type="EMBL" id="CP063657">
    <property type="protein sequence ID" value="QOW21448.1"/>
    <property type="molecule type" value="Genomic_DNA"/>
</dbReference>
<proteinExistence type="predicted"/>
<feature type="domain" description="Methyltransferase type 11" evidence="2">
    <location>
        <begin position="85"/>
        <end position="125"/>
    </location>
</feature>
<dbReference type="Gene3D" id="3.40.50.150">
    <property type="entry name" value="Vaccinia Virus protein VP39"/>
    <property type="match status" value="1"/>
</dbReference>
<organism evidence="3 4">
    <name type="scientific">Novilysobacter avium</name>
    <dbReference type="NCBI Taxonomy" id="2781023"/>
    <lineage>
        <taxon>Bacteria</taxon>
        <taxon>Pseudomonadati</taxon>
        <taxon>Pseudomonadota</taxon>
        <taxon>Gammaproteobacteria</taxon>
        <taxon>Lysobacterales</taxon>
        <taxon>Lysobacteraceae</taxon>
        <taxon>Novilysobacter</taxon>
    </lineage>
</organism>
<dbReference type="InterPro" id="IPR029063">
    <property type="entry name" value="SAM-dependent_MTases_sf"/>
</dbReference>
<evidence type="ECO:0000256" key="1">
    <source>
        <dbReference type="SAM" id="MobiDB-lite"/>
    </source>
</evidence>
<dbReference type="RefSeq" id="WP_194034023.1">
    <property type="nucleotide sequence ID" value="NZ_CP063657.1"/>
</dbReference>
<sequence>MPAFTYHSQPGTSPDTGLDWFRGSAGSAVLASEEDALGRVMAMCPALPWLWIGAPAAKAPDTARGVRLYRDGGGFCGDLRCRLPLPFASECFGVIFLQHALDDGHETQALLDECARLLAPGGRLWLATLNPWSPYRLRWTGVGLRATGAGAWQSALGRAGFSSAATRVQWVGPRWQPRVEGSGIGFSDRFRSALALSAGKQVQGLIPPTGVRQLRWQVARWPHPWPHPAPEGQAGTRPDAHGRG</sequence>
<feature type="region of interest" description="Disordered" evidence="1">
    <location>
        <begin position="223"/>
        <end position="244"/>
    </location>
</feature>
<name>A0A7S6UJI3_9GAMM</name>
<protein>
    <submittedName>
        <fullName evidence="3">Methyltransferase domain-containing protein</fullName>
    </submittedName>
</protein>
<accession>A0A7S6UJI3</accession>
<evidence type="ECO:0000313" key="4">
    <source>
        <dbReference type="Proteomes" id="UP000593932"/>
    </source>
</evidence>
<dbReference type="InterPro" id="IPR013216">
    <property type="entry name" value="Methyltransf_11"/>
</dbReference>
<keyword evidence="3" id="KW-0489">Methyltransferase</keyword>
<gene>
    <name evidence="3" type="ORF">INQ42_09300</name>
</gene>
<keyword evidence="3" id="KW-0808">Transferase</keyword>
<reference evidence="3 4" key="1">
    <citation type="submission" date="2020-10" db="EMBL/GenBank/DDBJ databases">
        <title>complete genome sequencing of Lysobacter sp. H23M41.</title>
        <authorList>
            <person name="Bae J.-W."/>
            <person name="Lee S.-Y."/>
        </authorList>
    </citation>
    <scope>NUCLEOTIDE SEQUENCE [LARGE SCALE GENOMIC DNA]</scope>
    <source>
        <strain evidence="3 4">H23M41</strain>
    </source>
</reference>
<dbReference type="GO" id="GO:0008168">
    <property type="term" value="F:methyltransferase activity"/>
    <property type="evidence" value="ECO:0007669"/>
    <property type="project" value="UniProtKB-KW"/>
</dbReference>
<dbReference type="Proteomes" id="UP000593932">
    <property type="component" value="Chromosome"/>
</dbReference>
<dbReference type="Pfam" id="PF08241">
    <property type="entry name" value="Methyltransf_11"/>
    <property type="match status" value="1"/>
</dbReference>
<dbReference type="SUPFAM" id="SSF53335">
    <property type="entry name" value="S-adenosyl-L-methionine-dependent methyltransferases"/>
    <property type="match status" value="1"/>
</dbReference>
<keyword evidence="4" id="KW-1185">Reference proteome</keyword>
<dbReference type="GO" id="GO:0032259">
    <property type="term" value="P:methylation"/>
    <property type="evidence" value="ECO:0007669"/>
    <property type="project" value="UniProtKB-KW"/>
</dbReference>
<evidence type="ECO:0000313" key="3">
    <source>
        <dbReference type="EMBL" id="QOW21448.1"/>
    </source>
</evidence>
<evidence type="ECO:0000259" key="2">
    <source>
        <dbReference type="Pfam" id="PF08241"/>
    </source>
</evidence>